<proteinExistence type="predicted"/>
<dbReference type="AlphaFoldDB" id="A0A6G1HME0"/>
<dbReference type="EMBL" id="ML996705">
    <property type="protein sequence ID" value="KAF2396925.1"/>
    <property type="molecule type" value="Genomic_DNA"/>
</dbReference>
<name>A0A6G1HME0_9PEZI</name>
<gene>
    <name evidence="1" type="ORF">EJ06DRAFT_178159</name>
</gene>
<sequence>MLSVRTFMAEKDRLEGTKELGRTPRLCQLLYSAWELYRALLSFSSGPVLLESMYTQSTAAVYIQTPSIRRRLRLMKKGYIHKNPHTEQLQQQQYYAVCKRIGVPVLPTRRARQVASTSRTASRSTPRSLQDNLRSYIPAMMYPITGAKSSM</sequence>
<protein>
    <submittedName>
        <fullName evidence="1">Uncharacterized protein</fullName>
    </submittedName>
</protein>
<evidence type="ECO:0000313" key="2">
    <source>
        <dbReference type="Proteomes" id="UP000799640"/>
    </source>
</evidence>
<organism evidence="1 2">
    <name type="scientific">Trichodelitschia bisporula</name>
    <dbReference type="NCBI Taxonomy" id="703511"/>
    <lineage>
        <taxon>Eukaryota</taxon>
        <taxon>Fungi</taxon>
        <taxon>Dikarya</taxon>
        <taxon>Ascomycota</taxon>
        <taxon>Pezizomycotina</taxon>
        <taxon>Dothideomycetes</taxon>
        <taxon>Dothideomycetes incertae sedis</taxon>
        <taxon>Phaeotrichales</taxon>
        <taxon>Phaeotrichaceae</taxon>
        <taxon>Trichodelitschia</taxon>
    </lineage>
</organism>
<reference evidence="1" key="1">
    <citation type="journal article" date="2020" name="Stud. Mycol.">
        <title>101 Dothideomycetes genomes: a test case for predicting lifestyles and emergence of pathogens.</title>
        <authorList>
            <person name="Haridas S."/>
            <person name="Albert R."/>
            <person name="Binder M."/>
            <person name="Bloem J."/>
            <person name="Labutti K."/>
            <person name="Salamov A."/>
            <person name="Andreopoulos B."/>
            <person name="Baker S."/>
            <person name="Barry K."/>
            <person name="Bills G."/>
            <person name="Bluhm B."/>
            <person name="Cannon C."/>
            <person name="Castanera R."/>
            <person name="Culley D."/>
            <person name="Daum C."/>
            <person name="Ezra D."/>
            <person name="Gonzalez J."/>
            <person name="Henrissat B."/>
            <person name="Kuo A."/>
            <person name="Liang C."/>
            <person name="Lipzen A."/>
            <person name="Lutzoni F."/>
            <person name="Magnuson J."/>
            <person name="Mondo S."/>
            <person name="Nolan M."/>
            <person name="Ohm R."/>
            <person name="Pangilinan J."/>
            <person name="Park H.-J."/>
            <person name="Ramirez L."/>
            <person name="Alfaro M."/>
            <person name="Sun H."/>
            <person name="Tritt A."/>
            <person name="Yoshinaga Y."/>
            <person name="Zwiers L.-H."/>
            <person name="Turgeon B."/>
            <person name="Goodwin S."/>
            <person name="Spatafora J."/>
            <person name="Crous P."/>
            <person name="Grigoriev I."/>
        </authorList>
    </citation>
    <scope>NUCLEOTIDE SEQUENCE</scope>
    <source>
        <strain evidence="1">CBS 262.69</strain>
    </source>
</reference>
<keyword evidence="2" id="KW-1185">Reference proteome</keyword>
<dbReference type="Proteomes" id="UP000799640">
    <property type="component" value="Unassembled WGS sequence"/>
</dbReference>
<accession>A0A6G1HME0</accession>
<evidence type="ECO:0000313" key="1">
    <source>
        <dbReference type="EMBL" id="KAF2396925.1"/>
    </source>
</evidence>